<name>A0A2D3VLF8_9PEZI</name>
<dbReference type="GO" id="GO:0071949">
    <property type="term" value="F:FAD binding"/>
    <property type="evidence" value="ECO:0007669"/>
    <property type="project" value="InterPro"/>
</dbReference>
<gene>
    <name evidence="7" type="ORF">RCC_11264</name>
</gene>
<evidence type="ECO:0000313" key="8">
    <source>
        <dbReference type="Proteomes" id="UP000225277"/>
    </source>
</evidence>
<dbReference type="GeneID" id="35606290"/>
<evidence type="ECO:0000313" key="7">
    <source>
        <dbReference type="EMBL" id="CZT25531.1"/>
    </source>
</evidence>
<dbReference type="PANTHER" id="PTHR13789:SF215">
    <property type="entry name" value="FAD-BINDING DOMAIN-CONTAINING PROTEIN-RELATED"/>
    <property type="match status" value="1"/>
</dbReference>
<evidence type="ECO:0000256" key="3">
    <source>
        <dbReference type="ARBA" id="ARBA00022827"/>
    </source>
</evidence>
<reference evidence="7 8" key="1">
    <citation type="submission" date="2016-03" db="EMBL/GenBank/DDBJ databases">
        <authorList>
            <person name="Ploux O."/>
        </authorList>
    </citation>
    <scope>NUCLEOTIDE SEQUENCE [LARGE SCALE GENOMIC DNA]</scope>
    <source>
        <strain evidence="7 8">URUG2</strain>
    </source>
</reference>
<dbReference type="STRING" id="112498.A0A2D3VLF8"/>
<keyword evidence="4" id="KW-0560">Oxidoreductase</keyword>
<dbReference type="InterPro" id="IPR050493">
    <property type="entry name" value="FAD-dep_Monooxygenase_BioMet"/>
</dbReference>
<accession>A0A2D3VLF8</accession>
<proteinExistence type="inferred from homology"/>
<keyword evidence="5 7" id="KW-0503">Monooxygenase</keyword>
<dbReference type="InterPro" id="IPR002938">
    <property type="entry name" value="FAD-bd"/>
</dbReference>
<dbReference type="PRINTS" id="PR00420">
    <property type="entry name" value="RNGMNOXGNASE"/>
</dbReference>
<dbReference type="Gene3D" id="3.50.50.60">
    <property type="entry name" value="FAD/NAD(P)-binding domain"/>
    <property type="match status" value="1"/>
</dbReference>
<dbReference type="EMBL" id="FJUY01000028">
    <property type="protein sequence ID" value="CZT25531.1"/>
    <property type="molecule type" value="Genomic_DNA"/>
</dbReference>
<evidence type="ECO:0000256" key="1">
    <source>
        <dbReference type="ARBA" id="ARBA00007992"/>
    </source>
</evidence>
<comment type="similarity">
    <text evidence="1">Belongs to the paxM FAD-dependent monooxygenase family.</text>
</comment>
<dbReference type="SUPFAM" id="SSF54373">
    <property type="entry name" value="FAD-linked reductases, C-terminal domain"/>
    <property type="match status" value="1"/>
</dbReference>
<dbReference type="InterPro" id="IPR036188">
    <property type="entry name" value="FAD/NAD-bd_sf"/>
</dbReference>
<feature type="domain" description="FAD-binding" evidence="6">
    <location>
        <begin position="9"/>
        <end position="327"/>
    </location>
</feature>
<dbReference type="PANTHER" id="PTHR13789">
    <property type="entry name" value="MONOOXYGENASE"/>
    <property type="match status" value="1"/>
</dbReference>
<evidence type="ECO:0000256" key="4">
    <source>
        <dbReference type="ARBA" id="ARBA00023002"/>
    </source>
</evidence>
<dbReference type="GO" id="GO:0004497">
    <property type="term" value="F:monooxygenase activity"/>
    <property type="evidence" value="ECO:0007669"/>
    <property type="project" value="UniProtKB-KW"/>
</dbReference>
<keyword evidence="3" id="KW-0274">FAD</keyword>
<protein>
    <submittedName>
        <fullName evidence="7">Related to salicylate 1-monooxygenase</fullName>
    </submittedName>
</protein>
<dbReference type="AlphaFoldDB" id="A0A2D3VLF8"/>
<evidence type="ECO:0000256" key="5">
    <source>
        <dbReference type="ARBA" id="ARBA00023033"/>
    </source>
</evidence>
<sequence>MAQTPLNCAIIGAGIVGLGAGIALRNSGHKATIFEKSTFKNEIGAAITVAPNGNRILDHWGFDAKAAGETLKEQSRYVDPETLELQIQLDLGDVRERFGHNFNAFHRCDLHQGLRELAESRGVKIVLGKEVVGLDCEKGEIQFKDAELQTFDMIVVADGIKSTFVNQISGSDAPLIKIGRSVFRGLIPMDLFLNDPLVRPIFENQPSGFYAALSKTGTFIMTYPCRNDKILNVAIFHDTRANHQDDQGWNSPATLEEVLEVLDGLHPAWKAIVKHAGDGMKCFPIAQREALPRFNCGRAVVIGDAAHCMQPVHAQGGAMGLEDAASLEILFPPTFSPQKESIPQRLQLLNDFRLPRVNTTQLYSNSQMQRNAKNNKDPVITDHISAIRKFYKGPLMEMTAKPWGRRERQEFWYGYDVFVQARRAMEVRGREGGLMQEEVRHFF</sequence>
<dbReference type="OrthoDB" id="9993796at2759"/>
<evidence type="ECO:0000256" key="2">
    <source>
        <dbReference type="ARBA" id="ARBA00022630"/>
    </source>
</evidence>
<dbReference type="Proteomes" id="UP000225277">
    <property type="component" value="Unassembled WGS sequence"/>
</dbReference>
<organism evidence="7 8">
    <name type="scientific">Ramularia collo-cygni</name>
    <dbReference type="NCBI Taxonomy" id="112498"/>
    <lineage>
        <taxon>Eukaryota</taxon>
        <taxon>Fungi</taxon>
        <taxon>Dikarya</taxon>
        <taxon>Ascomycota</taxon>
        <taxon>Pezizomycotina</taxon>
        <taxon>Dothideomycetes</taxon>
        <taxon>Dothideomycetidae</taxon>
        <taxon>Mycosphaerellales</taxon>
        <taxon>Mycosphaerellaceae</taxon>
        <taxon>Ramularia</taxon>
    </lineage>
</organism>
<dbReference type="Pfam" id="PF01494">
    <property type="entry name" value="FAD_binding_3"/>
    <property type="match status" value="1"/>
</dbReference>
<evidence type="ECO:0000259" key="6">
    <source>
        <dbReference type="Pfam" id="PF01494"/>
    </source>
</evidence>
<dbReference type="SUPFAM" id="SSF51905">
    <property type="entry name" value="FAD/NAD(P)-binding domain"/>
    <property type="match status" value="1"/>
</dbReference>
<keyword evidence="8" id="KW-1185">Reference proteome</keyword>
<dbReference type="RefSeq" id="XP_023632254.1">
    <property type="nucleotide sequence ID" value="XM_023776486.1"/>
</dbReference>
<keyword evidence="2" id="KW-0285">Flavoprotein</keyword>